<accession>A0A182U2K1</accession>
<dbReference type="AlphaFoldDB" id="A0A182U2K1"/>
<protein>
    <submittedName>
        <fullName evidence="1">Uncharacterized protein</fullName>
    </submittedName>
</protein>
<keyword evidence="2" id="KW-1185">Reference proteome</keyword>
<reference evidence="1" key="2">
    <citation type="submission" date="2020-05" db="UniProtKB">
        <authorList>
            <consortium name="EnsemblMetazoa"/>
        </authorList>
    </citation>
    <scope>IDENTIFICATION</scope>
    <source>
        <strain evidence="1">CM1001059</strain>
    </source>
</reference>
<proteinExistence type="predicted"/>
<sequence length="342" mass="38217">MSSEQSLLDQHRRLLVEHLHKVGQYAEVKRGRQDLAPVLPLAGRARQQPGPEPGLEKLHRLIVIDCTFAVSVDKQGIADDWQRGRAGDAVDVSHQAPIALQPHYQPILWSQHEITQQLHVLAPVHRLYAVLAQDGRDDGLLLQYRELLTDTVPRPGTERDVRVRVAPVAVLWQEVVRVELVRVGEHGRVAVQLIHHDHGGRARRYGVVVDPHILRQPPANHWYAGVQPKTLLDAALQIAHLVQLRHRWATVPILAHHRVDLLDDALLYVGRSAQQVQYPGHGSGRRVVAADDERIHLLPDGEVRQAGTLEQQVQKSELLFAVDAILQHAVVALSIAVVVVLV</sequence>
<reference evidence="2" key="1">
    <citation type="submission" date="2014-01" db="EMBL/GenBank/DDBJ databases">
        <title>The Genome Sequence of Anopheles melas CM1001059_A (V2).</title>
        <authorList>
            <consortium name="The Broad Institute Genomics Platform"/>
            <person name="Neafsey D.E."/>
            <person name="Besansky N."/>
            <person name="Howell P."/>
            <person name="Walton C."/>
            <person name="Young S.K."/>
            <person name="Zeng Q."/>
            <person name="Gargeya S."/>
            <person name="Fitzgerald M."/>
            <person name="Haas B."/>
            <person name="Abouelleil A."/>
            <person name="Allen A.W."/>
            <person name="Alvarado L."/>
            <person name="Arachchi H.M."/>
            <person name="Berlin A.M."/>
            <person name="Chapman S.B."/>
            <person name="Gainer-Dewar J."/>
            <person name="Goldberg J."/>
            <person name="Griggs A."/>
            <person name="Gujja S."/>
            <person name="Hansen M."/>
            <person name="Howarth C."/>
            <person name="Imamovic A."/>
            <person name="Ireland A."/>
            <person name="Larimer J."/>
            <person name="McCowan C."/>
            <person name="Murphy C."/>
            <person name="Pearson M."/>
            <person name="Poon T.W."/>
            <person name="Priest M."/>
            <person name="Roberts A."/>
            <person name="Saif S."/>
            <person name="Shea T."/>
            <person name="Sisk P."/>
            <person name="Sykes S."/>
            <person name="Wortman J."/>
            <person name="Nusbaum C."/>
            <person name="Birren B."/>
        </authorList>
    </citation>
    <scope>NUCLEOTIDE SEQUENCE [LARGE SCALE GENOMIC DNA]</scope>
    <source>
        <strain evidence="2">CM1001059</strain>
    </source>
</reference>
<dbReference type="Proteomes" id="UP000075902">
    <property type="component" value="Unassembled WGS sequence"/>
</dbReference>
<organism evidence="1 2">
    <name type="scientific">Anopheles melas</name>
    <dbReference type="NCBI Taxonomy" id="34690"/>
    <lineage>
        <taxon>Eukaryota</taxon>
        <taxon>Metazoa</taxon>
        <taxon>Ecdysozoa</taxon>
        <taxon>Arthropoda</taxon>
        <taxon>Hexapoda</taxon>
        <taxon>Insecta</taxon>
        <taxon>Pterygota</taxon>
        <taxon>Neoptera</taxon>
        <taxon>Endopterygota</taxon>
        <taxon>Diptera</taxon>
        <taxon>Nematocera</taxon>
        <taxon>Culicoidea</taxon>
        <taxon>Culicidae</taxon>
        <taxon>Anophelinae</taxon>
        <taxon>Anopheles</taxon>
    </lineage>
</organism>
<evidence type="ECO:0000313" key="1">
    <source>
        <dbReference type="EnsemblMetazoa" id="AMEC012734-PA"/>
    </source>
</evidence>
<name>A0A182U2K1_9DIPT</name>
<evidence type="ECO:0000313" key="2">
    <source>
        <dbReference type="Proteomes" id="UP000075902"/>
    </source>
</evidence>
<dbReference type="EnsemblMetazoa" id="AMEC012734-RA">
    <property type="protein sequence ID" value="AMEC012734-PA"/>
    <property type="gene ID" value="AMEC012734"/>
</dbReference>
<dbReference type="VEuPathDB" id="VectorBase:AMEC012734"/>